<dbReference type="KEGG" id="lby:Lbys_2968"/>
<feature type="transmembrane region" description="Helical" evidence="1">
    <location>
        <begin position="320"/>
        <end position="336"/>
    </location>
</feature>
<evidence type="ECO:0000256" key="1">
    <source>
        <dbReference type="SAM" id="Phobius"/>
    </source>
</evidence>
<keyword evidence="1" id="KW-0812">Transmembrane</keyword>
<dbReference type="OrthoDB" id="910687at2"/>
<reference evidence="2 3" key="2">
    <citation type="journal article" date="2011" name="Stand. Genomic Sci.">
        <title>Complete genome sequence of Leadbetterella byssophila type strain (4M15).</title>
        <authorList>
            <person name="Abt B."/>
            <person name="Teshima H."/>
            <person name="Lucas S."/>
            <person name="Lapidus A."/>
            <person name="Del Rio T.G."/>
            <person name="Nolan M."/>
            <person name="Tice H."/>
            <person name="Cheng J.F."/>
            <person name="Pitluck S."/>
            <person name="Liolios K."/>
            <person name="Pagani I."/>
            <person name="Ivanova N."/>
            <person name="Mavromatis K."/>
            <person name="Pati A."/>
            <person name="Tapia R."/>
            <person name="Han C."/>
            <person name="Goodwin L."/>
            <person name="Chen A."/>
            <person name="Palaniappan K."/>
            <person name="Land M."/>
            <person name="Hauser L."/>
            <person name="Chang Y.J."/>
            <person name="Jeffries C.D."/>
            <person name="Rohde M."/>
            <person name="Goker M."/>
            <person name="Tindall B.J."/>
            <person name="Detter J.C."/>
            <person name="Woyke T."/>
            <person name="Bristow J."/>
            <person name="Eisen J.A."/>
            <person name="Markowitz V."/>
            <person name="Hugenholtz P."/>
            <person name="Klenk H.P."/>
            <person name="Kyrpides N.C."/>
        </authorList>
    </citation>
    <scope>NUCLEOTIDE SEQUENCE [LARGE SCALE GENOMIC DNA]</scope>
    <source>
        <strain evidence="3">DSM 17132 / JCM 16389 / KACC 11308 / NBRC 106382 / 4M15</strain>
    </source>
</reference>
<feature type="transmembrane region" description="Helical" evidence="1">
    <location>
        <begin position="253"/>
        <end position="274"/>
    </location>
</feature>
<dbReference type="Proteomes" id="UP000007435">
    <property type="component" value="Chromosome"/>
</dbReference>
<accession>E4RT92</accession>
<gene>
    <name evidence="2" type="ordered locus">Lbys_2968</name>
</gene>
<evidence type="ECO:0000313" key="3">
    <source>
        <dbReference type="Proteomes" id="UP000007435"/>
    </source>
</evidence>
<feature type="transmembrane region" description="Helical" evidence="1">
    <location>
        <begin position="76"/>
        <end position="100"/>
    </location>
</feature>
<feature type="transmembrane region" description="Helical" evidence="1">
    <location>
        <begin position="161"/>
        <end position="183"/>
    </location>
</feature>
<evidence type="ECO:0000313" key="2">
    <source>
        <dbReference type="EMBL" id="ADQ18630.1"/>
    </source>
</evidence>
<proteinExistence type="predicted"/>
<reference key="1">
    <citation type="submission" date="2010-11" db="EMBL/GenBank/DDBJ databases">
        <title>The complete genome of Leadbetterella byssophila DSM 17132.</title>
        <authorList>
            <consortium name="US DOE Joint Genome Institute (JGI-PGF)"/>
            <person name="Lucas S."/>
            <person name="Copeland A."/>
            <person name="Lapidus A."/>
            <person name="Glavina del Rio T."/>
            <person name="Dalin E."/>
            <person name="Tice H."/>
            <person name="Bruce D."/>
            <person name="Goodwin L."/>
            <person name="Pitluck S."/>
            <person name="Kyrpides N."/>
            <person name="Mavromatis K."/>
            <person name="Ivanova N."/>
            <person name="Teshima H."/>
            <person name="Brettin T."/>
            <person name="Detter J.C."/>
            <person name="Han C."/>
            <person name="Tapia R."/>
            <person name="Land M."/>
            <person name="Hauser L."/>
            <person name="Markowitz V."/>
            <person name="Cheng J.-F."/>
            <person name="Hugenholtz P."/>
            <person name="Woyke T."/>
            <person name="Wu D."/>
            <person name="Tindall B."/>
            <person name="Pomrenke H.G."/>
            <person name="Brambilla E."/>
            <person name="Klenk H.-P."/>
            <person name="Eisen J.A."/>
        </authorList>
    </citation>
    <scope>NUCLEOTIDE SEQUENCE [LARGE SCALE GENOMIC DNA]</scope>
    <source>
        <strain>DSM 17132</strain>
    </source>
</reference>
<dbReference type="STRING" id="649349.Lbys_2968"/>
<dbReference type="EMBL" id="CP002305">
    <property type="protein sequence ID" value="ADQ18630.1"/>
    <property type="molecule type" value="Genomic_DNA"/>
</dbReference>
<keyword evidence="1" id="KW-0472">Membrane</keyword>
<feature type="transmembrane region" description="Helical" evidence="1">
    <location>
        <begin position="137"/>
        <end position="154"/>
    </location>
</feature>
<organism evidence="2 3">
    <name type="scientific">Leadbetterella byssophila (strain DSM 17132 / JCM 16389 / KACC 11308 / NBRC 106382 / 4M15)</name>
    <dbReference type="NCBI Taxonomy" id="649349"/>
    <lineage>
        <taxon>Bacteria</taxon>
        <taxon>Pseudomonadati</taxon>
        <taxon>Bacteroidota</taxon>
        <taxon>Cytophagia</taxon>
        <taxon>Cytophagales</taxon>
        <taxon>Leadbetterellaceae</taxon>
        <taxon>Leadbetterella</taxon>
    </lineage>
</organism>
<dbReference type="RefSeq" id="WP_013409662.1">
    <property type="nucleotide sequence ID" value="NC_014655.1"/>
</dbReference>
<dbReference type="AlphaFoldDB" id="E4RT92"/>
<feature type="transmembrane region" description="Helical" evidence="1">
    <location>
        <begin position="283"/>
        <end position="300"/>
    </location>
</feature>
<feature type="transmembrane region" description="Helical" evidence="1">
    <location>
        <begin position="195"/>
        <end position="215"/>
    </location>
</feature>
<protein>
    <submittedName>
        <fullName evidence="2">Uncharacterized protein</fullName>
    </submittedName>
</protein>
<feature type="transmembrane region" description="Helical" evidence="1">
    <location>
        <begin position="227"/>
        <end position="247"/>
    </location>
</feature>
<dbReference type="HOGENOM" id="CLU_498552_0_0_10"/>
<sequence length="546" mass="64139">MKTLRWGYYLLLIFLIGYYYWVHLKYAIAFPIKDEYRTICKVVIDYLQVPGFWAKFKVFLVNENESLQLVLKLLNIGIFTLTGSIPYTLLSFIGQLSLLAFPFIMLDKRNPFALGLIVLVIFNLQYYVLSFRHDTSFYYHVGLAGVLLASYYYVRKEYIKVFWFFLLGIFNNTAAVLILPVFLIDFLLTQKGPSLKVILGGLVLLVLVLGGFYLLNPHLFYLPENGIVTFKSFLIILGNYVDFHFGYLREKPYLFFGSLSLVFTFSSFIFYLFGQKKTDSQRLYFILGLFFFISLVAIALKRSSLYQYLFTLLDPRYKIFTFPLIVFCILLWCEMIKTPRLLKGLVWVLFLCHNILSAFREQDAIRYYDQAIRLNSVSVPRGYDMMGPVHIDFATKIYDEMRQWHVQPKMYAEAVTWYKYMEDYVFTGLEKRFEAVLDQSRIFDTGRYHTVLNIEGKSIDREALLVLKSEQNTFLFAIDFYYPKGYLDWIKTGEYCSSDFNTRLFLSVLEEGEYTLALFAPNKEVLVHPEKVIIDSKVRNMVDENV</sequence>
<feature type="transmembrane region" description="Helical" evidence="1">
    <location>
        <begin position="6"/>
        <end position="24"/>
    </location>
</feature>
<keyword evidence="3" id="KW-1185">Reference proteome</keyword>
<keyword evidence="1" id="KW-1133">Transmembrane helix</keyword>
<feature type="transmembrane region" description="Helical" evidence="1">
    <location>
        <begin position="112"/>
        <end position="131"/>
    </location>
</feature>
<name>E4RT92_LEAB4</name>